<organism evidence="2 3">
    <name type="scientific">Candidatus Solincola sediminis</name>
    <dbReference type="NCBI Taxonomy" id="1797199"/>
    <lineage>
        <taxon>Bacteria</taxon>
        <taxon>Bacillati</taxon>
        <taxon>Actinomycetota</taxon>
        <taxon>Candidatus Geothermincolia</taxon>
        <taxon>Candidatus Geothermincolales</taxon>
        <taxon>Candidatus Geothermincolaceae</taxon>
        <taxon>Candidatus Solincola</taxon>
    </lineage>
</organism>
<dbReference type="STRING" id="1797197.A2Y75_02820"/>
<evidence type="ECO:0000313" key="3">
    <source>
        <dbReference type="Proteomes" id="UP000177876"/>
    </source>
</evidence>
<dbReference type="GO" id="GO:0010181">
    <property type="term" value="F:FMN binding"/>
    <property type="evidence" value="ECO:0007669"/>
    <property type="project" value="InterPro"/>
</dbReference>
<proteinExistence type="predicted"/>
<protein>
    <recommendedName>
        <fullName evidence="1">Flavodoxin-like domain-containing protein</fullName>
    </recommendedName>
</protein>
<dbReference type="InterPro" id="IPR026816">
    <property type="entry name" value="Flavodoxin_dom"/>
</dbReference>
<dbReference type="PROSITE" id="PS50902">
    <property type="entry name" value="FLAVODOXIN_LIKE"/>
    <property type="match status" value="1"/>
</dbReference>
<dbReference type="Pfam" id="PF12724">
    <property type="entry name" value="Flavodoxin_5"/>
    <property type="match status" value="1"/>
</dbReference>
<dbReference type="EMBL" id="MELK01000022">
    <property type="protein sequence ID" value="OFW58499.1"/>
    <property type="molecule type" value="Genomic_DNA"/>
</dbReference>
<dbReference type="InterPro" id="IPR029039">
    <property type="entry name" value="Flavoprotein-like_sf"/>
</dbReference>
<evidence type="ECO:0000259" key="1">
    <source>
        <dbReference type="PROSITE" id="PS50902"/>
    </source>
</evidence>
<reference evidence="2 3" key="1">
    <citation type="journal article" date="2016" name="Nat. Commun.">
        <title>Thousands of microbial genomes shed light on interconnected biogeochemical processes in an aquifer system.</title>
        <authorList>
            <person name="Anantharaman K."/>
            <person name="Brown C.T."/>
            <person name="Hug L.A."/>
            <person name="Sharon I."/>
            <person name="Castelle C.J."/>
            <person name="Probst A.J."/>
            <person name="Thomas B.C."/>
            <person name="Singh A."/>
            <person name="Wilkins M.J."/>
            <person name="Karaoz U."/>
            <person name="Brodie E.L."/>
            <person name="Williams K.H."/>
            <person name="Hubbard S.S."/>
            <person name="Banfield J.F."/>
        </authorList>
    </citation>
    <scope>NUCLEOTIDE SEQUENCE [LARGE SCALE GENOMIC DNA]</scope>
</reference>
<dbReference type="Proteomes" id="UP000177876">
    <property type="component" value="Unassembled WGS sequence"/>
</dbReference>
<dbReference type="InterPro" id="IPR008254">
    <property type="entry name" value="Flavodoxin/NO_synth"/>
</dbReference>
<gene>
    <name evidence="2" type="ORF">A2Y75_02820</name>
</gene>
<comment type="caution">
    <text evidence="2">The sequence shown here is derived from an EMBL/GenBank/DDBJ whole genome shotgun (WGS) entry which is preliminary data.</text>
</comment>
<dbReference type="AlphaFoldDB" id="A0A1F2WNS1"/>
<accession>A0A1F2WNS1</accession>
<dbReference type="SUPFAM" id="SSF52218">
    <property type="entry name" value="Flavoproteins"/>
    <property type="match status" value="1"/>
</dbReference>
<name>A0A1F2WNS1_9ACTN</name>
<feature type="domain" description="Flavodoxin-like" evidence="1">
    <location>
        <begin position="3"/>
        <end position="151"/>
    </location>
</feature>
<dbReference type="Gene3D" id="3.40.50.360">
    <property type="match status" value="1"/>
</dbReference>
<sequence length="157" mass="17127">MKGLVVYYSKYGNGKIIAEAIASGLRETGHDIAVSDVGEKDTGPDFDFIVVGSPTRAGRMMGSVKRFIGRELKQAAWKGKKFIAFGTGFRPKGSGKFDQMGAKSAEKVYDAIRKAGLEPMMEAQKFFVKDMQGPLEEGEQERAVELGRSVGRLIRTG</sequence>
<evidence type="ECO:0000313" key="2">
    <source>
        <dbReference type="EMBL" id="OFW58499.1"/>
    </source>
</evidence>